<dbReference type="InterPro" id="IPR008314">
    <property type="entry name" value="AC4CH"/>
</dbReference>
<dbReference type="GO" id="GO:0005829">
    <property type="term" value="C:cytosol"/>
    <property type="evidence" value="ECO:0007669"/>
    <property type="project" value="TreeGrafter"/>
</dbReference>
<evidence type="ECO:0000313" key="4">
    <source>
        <dbReference type="EMBL" id="STR43948.1"/>
    </source>
</evidence>
<feature type="active site" description="Proton donor" evidence="2">
    <location>
        <position position="75"/>
    </location>
</feature>
<dbReference type="PANTHER" id="PTHR38088">
    <property type="entry name" value="UCP029143 FAMILY PROTEIN"/>
    <property type="match status" value="1"/>
</dbReference>
<comment type="catalytic activity">
    <reaction evidence="2">
        <text>N(4)-acetylcytosine + H2O = cytosine + acetate + H(+)</text>
        <dbReference type="Rhea" id="RHEA:62940"/>
        <dbReference type="ChEBI" id="CHEBI:15377"/>
        <dbReference type="ChEBI" id="CHEBI:15378"/>
        <dbReference type="ChEBI" id="CHEBI:16040"/>
        <dbReference type="ChEBI" id="CHEBI:30089"/>
        <dbReference type="ChEBI" id="CHEBI:146134"/>
        <dbReference type="EC" id="3.5.1.135"/>
    </reaction>
</comment>
<reference evidence="4 5" key="1">
    <citation type="submission" date="2018-06" db="EMBL/GenBank/DDBJ databases">
        <authorList>
            <consortium name="Pathogen Informatics"/>
            <person name="Doyle S."/>
        </authorList>
    </citation>
    <scope>NUCLEOTIDE SEQUENCE [LARGE SCALE GENOMIC DNA]</scope>
    <source>
        <strain evidence="4 5">NCTC11694</strain>
    </source>
</reference>
<dbReference type="EC" id="3.5.1.135" evidence="2"/>
<accession>A0A7H4M6C2</accession>
<sequence>MQPNDITFFQRFQDDILAGRKTITIRDATESHFKTGDVLRVGRYEDDGYFCTIRVVATSTVTLDTLSETARAAGEIMTLAQLREVIAEIYPEEKQFYVIEFEKL</sequence>
<name>A0A7H4M6C2_9ENTR</name>
<proteinExistence type="inferred from homology"/>
<dbReference type="FunFam" id="2.30.130.30:FF:000001">
    <property type="entry name" value="UPF0267 protein YqfB"/>
    <property type="match status" value="1"/>
</dbReference>
<comment type="catalytic activity">
    <reaction evidence="2">
        <text>N(4)-acetylcytidine + H2O = cytidine + acetate + H(+)</text>
        <dbReference type="Rhea" id="RHEA:62932"/>
        <dbReference type="ChEBI" id="CHEBI:15377"/>
        <dbReference type="ChEBI" id="CHEBI:15378"/>
        <dbReference type="ChEBI" id="CHEBI:17562"/>
        <dbReference type="ChEBI" id="CHEBI:30089"/>
        <dbReference type="ChEBI" id="CHEBI:70989"/>
        <dbReference type="EC" id="3.5.1.135"/>
    </reaction>
</comment>
<gene>
    <name evidence="4" type="primary">yqfB</name>
    <name evidence="4" type="ORF">NCTC11694_05239</name>
</gene>
<keyword evidence="1 2" id="KW-0378">Hydrolase</keyword>
<dbReference type="GO" id="GO:0016813">
    <property type="term" value="F:hydrolase activity, acting on carbon-nitrogen (but not peptide) bonds, in linear amidines"/>
    <property type="evidence" value="ECO:0007669"/>
    <property type="project" value="UniProtKB-UniRule"/>
</dbReference>
<dbReference type="Gene3D" id="2.30.130.30">
    <property type="entry name" value="Hypothetical protein"/>
    <property type="match status" value="1"/>
</dbReference>
<evidence type="ECO:0000256" key="2">
    <source>
        <dbReference type="HAMAP-Rule" id="MF_00684"/>
    </source>
</evidence>
<dbReference type="SUPFAM" id="SSF88697">
    <property type="entry name" value="PUA domain-like"/>
    <property type="match status" value="1"/>
</dbReference>
<comment type="similarity">
    <text evidence="2">Belongs to the N(4)-acetylcytidine amidohydrolase family.</text>
</comment>
<feature type="active site" description="Proton acceptor" evidence="2">
    <location>
        <position position="21"/>
    </location>
</feature>
<feature type="active site" description="Nucleophile" evidence="2">
    <location>
        <position position="24"/>
    </location>
</feature>
<dbReference type="Pfam" id="PF04266">
    <property type="entry name" value="ASCH"/>
    <property type="match status" value="1"/>
</dbReference>
<dbReference type="NCBIfam" id="NF003443">
    <property type="entry name" value="PRK04980.1"/>
    <property type="match status" value="1"/>
</dbReference>
<evidence type="ECO:0000259" key="3">
    <source>
        <dbReference type="SMART" id="SM01022"/>
    </source>
</evidence>
<dbReference type="AlphaFoldDB" id="A0A7H4M6C2"/>
<comment type="catalytic activity">
    <reaction evidence="2">
        <text>N(4)-acetyl-2'-deoxycytidine + H2O = 2'-deoxycytidine + acetate + H(+)</text>
        <dbReference type="Rhea" id="RHEA:62936"/>
        <dbReference type="ChEBI" id="CHEBI:15377"/>
        <dbReference type="ChEBI" id="CHEBI:15378"/>
        <dbReference type="ChEBI" id="CHEBI:15698"/>
        <dbReference type="ChEBI" id="CHEBI:30089"/>
        <dbReference type="ChEBI" id="CHEBI:146133"/>
        <dbReference type="EC" id="3.5.1.135"/>
    </reaction>
</comment>
<dbReference type="PANTHER" id="PTHR38088:SF2">
    <property type="entry name" value="UCP029143 FAMILY PROTEIN"/>
    <property type="match status" value="1"/>
</dbReference>
<dbReference type="EMBL" id="UGJR01000002">
    <property type="protein sequence ID" value="STR43948.1"/>
    <property type="molecule type" value="Genomic_DNA"/>
</dbReference>
<dbReference type="Proteomes" id="UP000255050">
    <property type="component" value="Unassembled WGS sequence"/>
</dbReference>
<comment type="caution">
    <text evidence="4">The sequence shown here is derived from an EMBL/GenBank/DDBJ whole genome shotgun (WGS) entry which is preliminary data.</text>
</comment>
<dbReference type="SMART" id="SM01022">
    <property type="entry name" value="ASCH"/>
    <property type="match status" value="1"/>
</dbReference>
<dbReference type="PIRSF" id="PIRSF029143">
    <property type="entry name" value="UCP029143"/>
    <property type="match status" value="1"/>
</dbReference>
<feature type="domain" description="ASCH" evidence="3">
    <location>
        <begin position="6"/>
        <end position="104"/>
    </location>
</feature>
<evidence type="ECO:0000256" key="1">
    <source>
        <dbReference type="ARBA" id="ARBA00022801"/>
    </source>
</evidence>
<dbReference type="HAMAP" id="MF_00684">
    <property type="entry name" value="ac4C_amidohydr"/>
    <property type="match status" value="1"/>
</dbReference>
<organism evidence="4 5">
    <name type="scientific">Klebsiella michiganensis</name>
    <dbReference type="NCBI Taxonomy" id="1134687"/>
    <lineage>
        <taxon>Bacteria</taxon>
        <taxon>Pseudomonadati</taxon>
        <taxon>Pseudomonadota</taxon>
        <taxon>Gammaproteobacteria</taxon>
        <taxon>Enterobacterales</taxon>
        <taxon>Enterobacteriaceae</taxon>
        <taxon>Klebsiella/Raoultella group</taxon>
        <taxon>Klebsiella</taxon>
    </lineage>
</organism>
<protein>
    <recommendedName>
        <fullName evidence="2">N(4)-acetylcytidine amidohydrolase</fullName>
        <shortName evidence="2">ac4C amidohydrolase</shortName>
        <ecNumber evidence="2">3.5.1.135</ecNumber>
    </recommendedName>
</protein>
<comment type="function">
    <text evidence="2">Catalyzes the hydrolysis of N(4)-acetylcytidine (ac4C).</text>
</comment>
<dbReference type="InterPro" id="IPR007374">
    <property type="entry name" value="ASCH_domain"/>
</dbReference>
<dbReference type="InterPro" id="IPR015947">
    <property type="entry name" value="PUA-like_sf"/>
</dbReference>
<evidence type="ECO:0000313" key="5">
    <source>
        <dbReference type="Proteomes" id="UP000255050"/>
    </source>
</evidence>